<feature type="signal peptide" evidence="2">
    <location>
        <begin position="1"/>
        <end position="26"/>
    </location>
</feature>
<keyword evidence="3" id="KW-0675">Receptor</keyword>
<evidence type="ECO:0000313" key="3">
    <source>
        <dbReference type="EMBL" id="TCT07595.1"/>
    </source>
</evidence>
<dbReference type="InterPro" id="IPR005064">
    <property type="entry name" value="BUG"/>
</dbReference>
<proteinExistence type="inferred from homology"/>
<evidence type="ECO:0000313" key="4">
    <source>
        <dbReference type="Proteomes" id="UP000294664"/>
    </source>
</evidence>
<evidence type="ECO:0000256" key="1">
    <source>
        <dbReference type="ARBA" id="ARBA00006987"/>
    </source>
</evidence>
<dbReference type="AlphaFoldDB" id="A0A4R3M8C2"/>
<reference evidence="3 4" key="1">
    <citation type="submission" date="2019-03" db="EMBL/GenBank/DDBJ databases">
        <title>Genomic Encyclopedia of Type Strains, Phase IV (KMG-IV): sequencing the most valuable type-strain genomes for metagenomic binning, comparative biology and taxonomic classification.</title>
        <authorList>
            <person name="Goeker M."/>
        </authorList>
    </citation>
    <scope>NUCLEOTIDE SEQUENCE [LARGE SCALE GENOMIC DNA]</scope>
    <source>
        <strain evidence="3 4">DSM 9035</strain>
    </source>
</reference>
<dbReference type="SUPFAM" id="SSF53850">
    <property type="entry name" value="Periplasmic binding protein-like II"/>
    <property type="match status" value="1"/>
</dbReference>
<comment type="caution">
    <text evidence="3">The sequence shown here is derived from an EMBL/GenBank/DDBJ whole genome shotgun (WGS) entry which is preliminary data.</text>
</comment>
<keyword evidence="4" id="KW-1185">Reference proteome</keyword>
<dbReference type="Gene3D" id="3.40.190.150">
    <property type="entry name" value="Bordetella uptake gene, domain 1"/>
    <property type="match status" value="1"/>
</dbReference>
<keyword evidence="2" id="KW-0732">Signal</keyword>
<dbReference type="Pfam" id="PF03401">
    <property type="entry name" value="TctC"/>
    <property type="match status" value="1"/>
</dbReference>
<dbReference type="PANTHER" id="PTHR42928">
    <property type="entry name" value="TRICARBOXYLATE-BINDING PROTEIN"/>
    <property type="match status" value="1"/>
</dbReference>
<evidence type="ECO:0000256" key="2">
    <source>
        <dbReference type="SAM" id="SignalP"/>
    </source>
</evidence>
<dbReference type="PROSITE" id="PS51318">
    <property type="entry name" value="TAT"/>
    <property type="match status" value="1"/>
</dbReference>
<dbReference type="RefSeq" id="WP_132028503.1">
    <property type="nucleotide sequence ID" value="NZ_SMAI01000001.1"/>
</dbReference>
<dbReference type="OrthoDB" id="8196049at2"/>
<dbReference type="InterPro" id="IPR006311">
    <property type="entry name" value="TAT_signal"/>
</dbReference>
<protein>
    <submittedName>
        <fullName evidence="3">Tripartite-type tricarboxylate transporter receptor subunit TctC</fullName>
    </submittedName>
</protein>
<feature type="chain" id="PRO_5020773732" evidence="2">
    <location>
        <begin position="27"/>
        <end position="327"/>
    </location>
</feature>
<dbReference type="PIRSF" id="PIRSF017082">
    <property type="entry name" value="YflP"/>
    <property type="match status" value="1"/>
</dbReference>
<dbReference type="PANTHER" id="PTHR42928:SF5">
    <property type="entry name" value="BLR1237 PROTEIN"/>
    <property type="match status" value="1"/>
</dbReference>
<dbReference type="InterPro" id="IPR042100">
    <property type="entry name" value="Bug_dom1"/>
</dbReference>
<organism evidence="3 4">
    <name type="scientific">Aquabacter spiritensis</name>
    <dbReference type="NCBI Taxonomy" id="933073"/>
    <lineage>
        <taxon>Bacteria</taxon>
        <taxon>Pseudomonadati</taxon>
        <taxon>Pseudomonadota</taxon>
        <taxon>Alphaproteobacteria</taxon>
        <taxon>Hyphomicrobiales</taxon>
        <taxon>Xanthobacteraceae</taxon>
        <taxon>Aquabacter</taxon>
    </lineage>
</organism>
<dbReference type="Gene3D" id="3.40.190.10">
    <property type="entry name" value="Periplasmic binding protein-like II"/>
    <property type="match status" value="1"/>
</dbReference>
<comment type="similarity">
    <text evidence="1">Belongs to the UPF0065 (bug) family.</text>
</comment>
<gene>
    <name evidence="3" type="ORF">EDC64_101114</name>
</gene>
<accession>A0A4R3M8C2</accession>
<name>A0A4R3M8C2_9HYPH</name>
<dbReference type="Proteomes" id="UP000294664">
    <property type="component" value="Unassembled WGS sequence"/>
</dbReference>
<sequence>MLKRRDFLISSAVLFGAAVAPSILSAAANDFPNRPIKMIVPFAPGGGVDVFARLIAKRLGELKGYTVVVDNRSGANGSVGGNVVRKADPDGYTILFSAGTHVMAASVMKTAPYDPIADFTPIALAGEAPMMLVMSPKQPETTIAEIVANARQKPDQWNFAASAMGSPGHLATLEFNRLAKLDLNVIPYRGTAPGLMDVAGGNVQLMIDPVVALLPSAQAGNVKAVALTSAKRSSLAPDVPTAAESGLPGLDLSSWYGVWGPKNLPADLVKTLNADINETVRSLADSGQLAKIGVVPLTETPAQFDAFERAYLKKGSDLLAAAKFEPT</sequence>
<dbReference type="EMBL" id="SMAI01000001">
    <property type="protein sequence ID" value="TCT07595.1"/>
    <property type="molecule type" value="Genomic_DNA"/>
</dbReference>